<dbReference type="PANTHER" id="PTHR13384:SF19">
    <property type="entry name" value="G PATCH DOMAIN-CONTAINING PROTEIN 1"/>
    <property type="match status" value="1"/>
</dbReference>
<reference evidence="4 6" key="2">
    <citation type="submission" date="2018-11" db="EMBL/GenBank/DDBJ databases">
        <authorList>
            <consortium name="Pathogen Informatics"/>
        </authorList>
    </citation>
    <scope>NUCLEOTIDE SEQUENCE [LARGE SCALE GENOMIC DNA]</scope>
</reference>
<dbReference type="PANTHER" id="PTHR13384">
    <property type="entry name" value="G PATCH DOMAIN-CONTAINING PROTEIN 1"/>
    <property type="match status" value="1"/>
</dbReference>
<dbReference type="Proteomes" id="UP000274756">
    <property type="component" value="Unassembled WGS sequence"/>
</dbReference>
<evidence type="ECO:0000313" key="6">
    <source>
        <dbReference type="Proteomes" id="UP000274756"/>
    </source>
</evidence>
<evidence type="ECO:0000313" key="7">
    <source>
        <dbReference type="WBParaSite" id="DME_0001038901-mRNA-1"/>
    </source>
</evidence>
<dbReference type="Pfam" id="PF26093">
    <property type="entry name" value="HTH_TGH"/>
    <property type="match status" value="1"/>
</dbReference>
<dbReference type="Proteomes" id="UP000038040">
    <property type="component" value="Unplaced"/>
</dbReference>
<proteinExistence type="inferred from homology"/>
<feature type="domain" description="G-patch" evidence="3">
    <location>
        <begin position="143"/>
        <end position="210"/>
    </location>
</feature>
<protein>
    <submittedName>
        <fullName evidence="7">G-patch domain-containing protein</fullName>
    </submittedName>
</protein>
<evidence type="ECO:0000313" key="4">
    <source>
        <dbReference type="EMBL" id="VDN53886.1"/>
    </source>
</evidence>
<dbReference type="InterPro" id="IPR000467">
    <property type="entry name" value="G_patch_dom"/>
</dbReference>
<dbReference type="OrthoDB" id="20507at2759"/>
<dbReference type="EMBL" id="UYYG01000203">
    <property type="protein sequence ID" value="VDN53886.1"/>
    <property type="molecule type" value="Genomic_DNA"/>
</dbReference>
<gene>
    <name evidence="4" type="ORF">DME_LOCUS3859</name>
</gene>
<reference evidence="7" key="1">
    <citation type="submission" date="2017-02" db="UniProtKB">
        <authorList>
            <consortium name="WormBaseParasite"/>
        </authorList>
    </citation>
    <scope>IDENTIFICATION</scope>
</reference>
<name>A0A0N4UQT4_DRAME</name>
<evidence type="ECO:0000259" key="3">
    <source>
        <dbReference type="PROSITE" id="PS50174"/>
    </source>
</evidence>
<feature type="compositionally biased region" description="Acidic residues" evidence="2">
    <location>
        <begin position="596"/>
        <end position="606"/>
    </location>
</feature>
<accession>A0A0N4UQT4</accession>
<sequence length="654" mass="74713">MKEFIIFGTEFDNDDDNETISCRRPLSIAEQTVRDEQGRRRFHGAFTGGFSAGYFNTVGSKQGWEPSQFRSTREERWKKMELRPEDFMDEEDLGEFGIASRKLRTTAGAGGVKEKHRLAWEHQGSSLENAIKSRIEAIIHPIRDSMGIRLLKKMGWREGQEIGLKLSRGESKKGIKDDSLLENQNRPSEDVLLHYLKSRNGVHGLGYEGLKFSSILCQDRRLESALKLKAKSKGIRGQAFGVGVFEEDEDDTNIYTEFDWSKYDFSLDNENQPTTSRNDSHDTSFVMDNRRQKARIFFAPPRIPPTFRPIHNPILPDISSMPNTLQKIGETMTHAQRARFLGEVDKNLMLELVHDEDRKRLSLSNKAEQQIRDVFEDEPMKQARFKLFLNYLKRGLNFPQPPEMTSLEWERELADFYHVLPPHLRSLLPEVKSRQLPLASSKLAAPIAQVLKAKFVTSSGAESKRLHESKNQDQIIAVRSKMFGELTRRVYDWYPAKNLSKKFNIPDPYPSSIIVGAPDLQKSEKAETLLNLGSTSQELEYKANQVKINFTIDEPGKSLARNKVEDETTDRNHAECQPKAERPSDDFLRAVFGTDDSSESDSEDIFDIPPPSKEAENTFLEKNPKPEMAMQKMINVMDIDISDEEFGPVPPPLG</sequence>
<evidence type="ECO:0000256" key="1">
    <source>
        <dbReference type="ARBA" id="ARBA00008600"/>
    </source>
</evidence>
<evidence type="ECO:0000313" key="5">
    <source>
        <dbReference type="Proteomes" id="UP000038040"/>
    </source>
</evidence>
<dbReference type="PROSITE" id="PS50174">
    <property type="entry name" value="G_PATCH"/>
    <property type="match status" value="1"/>
</dbReference>
<comment type="similarity">
    <text evidence="1">Belongs to the GPATCH1 family.</text>
</comment>
<organism evidence="5 7">
    <name type="scientific">Dracunculus medinensis</name>
    <name type="common">Guinea worm</name>
    <dbReference type="NCBI Taxonomy" id="318479"/>
    <lineage>
        <taxon>Eukaryota</taxon>
        <taxon>Metazoa</taxon>
        <taxon>Ecdysozoa</taxon>
        <taxon>Nematoda</taxon>
        <taxon>Chromadorea</taxon>
        <taxon>Rhabditida</taxon>
        <taxon>Spirurina</taxon>
        <taxon>Dracunculoidea</taxon>
        <taxon>Dracunculidae</taxon>
        <taxon>Dracunculus</taxon>
    </lineage>
</organism>
<dbReference type="AlphaFoldDB" id="A0A0N4UQT4"/>
<dbReference type="GO" id="GO:0005634">
    <property type="term" value="C:nucleus"/>
    <property type="evidence" value="ECO:0007669"/>
    <property type="project" value="TreeGrafter"/>
</dbReference>
<dbReference type="GO" id="GO:0003723">
    <property type="term" value="F:RNA binding"/>
    <property type="evidence" value="ECO:0007669"/>
    <property type="project" value="TreeGrafter"/>
</dbReference>
<dbReference type="InterPro" id="IPR011666">
    <property type="entry name" value="DUF1604"/>
</dbReference>
<dbReference type="STRING" id="318479.A0A0N4UQT4"/>
<dbReference type="GO" id="GO:0006397">
    <property type="term" value="P:mRNA processing"/>
    <property type="evidence" value="ECO:0007669"/>
    <property type="project" value="InterPro"/>
</dbReference>
<feature type="region of interest" description="Disordered" evidence="2">
    <location>
        <begin position="564"/>
        <end position="617"/>
    </location>
</feature>
<evidence type="ECO:0000256" key="2">
    <source>
        <dbReference type="SAM" id="MobiDB-lite"/>
    </source>
</evidence>
<dbReference type="Pfam" id="PF07713">
    <property type="entry name" value="DUF1604"/>
    <property type="match status" value="1"/>
</dbReference>
<keyword evidence="6" id="KW-1185">Reference proteome</keyword>
<feature type="compositionally biased region" description="Basic and acidic residues" evidence="2">
    <location>
        <begin position="564"/>
        <end position="588"/>
    </location>
</feature>
<dbReference type="WBParaSite" id="DME_0001038901-mRNA-1">
    <property type="protein sequence ID" value="DME_0001038901-mRNA-1"/>
    <property type="gene ID" value="DME_0001038901"/>
</dbReference>